<gene>
    <name evidence="9" type="ORF">TIFTF001_030788</name>
</gene>
<organism evidence="9 10">
    <name type="scientific">Ficus carica</name>
    <name type="common">Common fig</name>
    <dbReference type="NCBI Taxonomy" id="3494"/>
    <lineage>
        <taxon>Eukaryota</taxon>
        <taxon>Viridiplantae</taxon>
        <taxon>Streptophyta</taxon>
        <taxon>Embryophyta</taxon>
        <taxon>Tracheophyta</taxon>
        <taxon>Spermatophyta</taxon>
        <taxon>Magnoliopsida</taxon>
        <taxon>eudicotyledons</taxon>
        <taxon>Gunneridae</taxon>
        <taxon>Pentapetalae</taxon>
        <taxon>rosids</taxon>
        <taxon>fabids</taxon>
        <taxon>Rosales</taxon>
        <taxon>Moraceae</taxon>
        <taxon>Ficeae</taxon>
        <taxon>Ficus</taxon>
    </lineage>
</organism>
<keyword evidence="6" id="KW-0175">Coiled coil</keyword>
<keyword evidence="2" id="KW-0805">Transcription regulation</keyword>
<feature type="compositionally biased region" description="Gly residues" evidence="7">
    <location>
        <begin position="94"/>
        <end position="103"/>
    </location>
</feature>
<dbReference type="GO" id="GO:0046983">
    <property type="term" value="F:protein dimerization activity"/>
    <property type="evidence" value="ECO:0007669"/>
    <property type="project" value="UniProtKB-ARBA"/>
</dbReference>
<comment type="subcellular location">
    <subcellularLocation>
        <location evidence="1">Nucleus</location>
    </subcellularLocation>
</comment>
<dbReference type="PROSITE" id="PS00036">
    <property type="entry name" value="BZIP_BASIC"/>
    <property type="match status" value="1"/>
</dbReference>
<dbReference type="AlphaFoldDB" id="A0AA88DUF4"/>
<dbReference type="Gramene" id="FCD_00026735-RA">
    <property type="protein sequence ID" value="FCD_00026735-RA:cds"/>
    <property type="gene ID" value="FCD_00026735"/>
</dbReference>
<dbReference type="InterPro" id="IPR044521">
    <property type="entry name" value="AtbZIP8/43"/>
</dbReference>
<feature type="region of interest" description="Disordered" evidence="7">
    <location>
        <begin position="74"/>
        <end position="110"/>
    </location>
</feature>
<dbReference type="GO" id="GO:0005634">
    <property type="term" value="C:nucleus"/>
    <property type="evidence" value="ECO:0007669"/>
    <property type="project" value="UniProtKB-SubCell"/>
</dbReference>
<keyword evidence="4" id="KW-0804">Transcription</keyword>
<feature type="domain" description="BZIP" evidence="8">
    <location>
        <begin position="108"/>
        <end position="171"/>
    </location>
</feature>
<dbReference type="Proteomes" id="UP001187192">
    <property type="component" value="Unassembled WGS sequence"/>
</dbReference>
<dbReference type="GO" id="GO:0003700">
    <property type="term" value="F:DNA-binding transcription factor activity"/>
    <property type="evidence" value="ECO:0007669"/>
    <property type="project" value="InterPro"/>
</dbReference>
<evidence type="ECO:0000256" key="1">
    <source>
        <dbReference type="ARBA" id="ARBA00004123"/>
    </source>
</evidence>
<evidence type="ECO:0000256" key="4">
    <source>
        <dbReference type="ARBA" id="ARBA00023163"/>
    </source>
</evidence>
<feature type="coiled-coil region" evidence="6">
    <location>
        <begin position="133"/>
        <end position="181"/>
    </location>
</feature>
<keyword evidence="3" id="KW-0238">DNA-binding</keyword>
<evidence type="ECO:0000256" key="6">
    <source>
        <dbReference type="SAM" id="Coils"/>
    </source>
</evidence>
<sequence length="215" mass="24030">MEPNESKASLTQKQLQYYTSVTNPSTINRHSFEMVNLGHNSVSQQNPNPHNKNILDPIFPFSITTTTSRLFPNNLSLSPGYDDSATDDARESPGQGGGGGSGGVVVNNDRRLKRMISNRESARRSRMRRKMQIEELQFLVSQLQTTNRQLSEKLIQLLDCNQQILQENSQLKEKVSSLQIILSDLLVPVRNVGEDHNSSADRVLKAQGSSTPRLL</sequence>
<evidence type="ECO:0000256" key="5">
    <source>
        <dbReference type="ARBA" id="ARBA00023242"/>
    </source>
</evidence>
<dbReference type="PANTHER" id="PTHR46324:SF7">
    <property type="entry name" value="BASIC LEUCINE-ZIPPER 75"/>
    <property type="match status" value="1"/>
</dbReference>
<protein>
    <recommendedName>
        <fullName evidence="8">BZIP domain-containing protein</fullName>
    </recommendedName>
</protein>
<evidence type="ECO:0000313" key="10">
    <source>
        <dbReference type="Proteomes" id="UP001187192"/>
    </source>
</evidence>
<proteinExistence type="predicted"/>
<evidence type="ECO:0000313" key="9">
    <source>
        <dbReference type="EMBL" id="GMN61693.1"/>
    </source>
</evidence>
<evidence type="ECO:0000259" key="8">
    <source>
        <dbReference type="PROSITE" id="PS50217"/>
    </source>
</evidence>
<dbReference type="GO" id="GO:0003677">
    <property type="term" value="F:DNA binding"/>
    <property type="evidence" value="ECO:0007669"/>
    <property type="project" value="UniProtKB-KW"/>
</dbReference>
<dbReference type="Gene3D" id="1.20.5.170">
    <property type="match status" value="1"/>
</dbReference>
<dbReference type="SMART" id="SM00338">
    <property type="entry name" value="BRLZ"/>
    <property type="match status" value="1"/>
</dbReference>
<dbReference type="Pfam" id="PF00170">
    <property type="entry name" value="bZIP_1"/>
    <property type="match status" value="1"/>
</dbReference>
<dbReference type="SUPFAM" id="SSF57959">
    <property type="entry name" value="Leucine zipper domain"/>
    <property type="match status" value="1"/>
</dbReference>
<name>A0AA88DUF4_FICCA</name>
<evidence type="ECO:0000256" key="7">
    <source>
        <dbReference type="SAM" id="MobiDB-lite"/>
    </source>
</evidence>
<evidence type="ECO:0000256" key="2">
    <source>
        <dbReference type="ARBA" id="ARBA00023015"/>
    </source>
</evidence>
<keyword evidence="5" id="KW-0539">Nucleus</keyword>
<keyword evidence="10" id="KW-1185">Reference proteome</keyword>
<dbReference type="InterPro" id="IPR046347">
    <property type="entry name" value="bZIP_sf"/>
</dbReference>
<reference evidence="9" key="1">
    <citation type="submission" date="2023-07" db="EMBL/GenBank/DDBJ databases">
        <title>draft genome sequence of fig (Ficus carica).</title>
        <authorList>
            <person name="Takahashi T."/>
            <person name="Nishimura K."/>
        </authorList>
    </citation>
    <scope>NUCLEOTIDE SEQUENCE</scope>
</reference>
<dbReference type="EMBL" id="BTGU01000116">
    <property type="protein sequence ID" value="GMN61693.1"/>
    <property type="molecule type" value="Genomic_DNA"/>
</dbReference>
<evidence type="ECO:0000256" key="3">
    <source>
        <dbReference type="ARBA" id="ARBA00023125"/>
    </source>
</evidence>
<dbReference type="InterPro" id="IPR004827">
    <property type="entry name" value="bZIP"/>
</dbReference>
<dbReference type="PROSITE" id="PS50217">
    <property type="entry name" value="BZIP"/>
    <property type="match status" value="1"/>
</dbReference>
<dbReference type="CDD" id="cd14702">
    <property type="entry name" value="bZIP_plant_GBF1"/>
    <property type="match status" value="1"/>
</dbReference>
<dbReference type="FunFam" id="1.20.5.170:FF:000020">
    <property type="entry name" value="BZIP transcription factor"/>
    <property type="match status" value="1"/>
</dbReference>
<dbReference type="InterPro" id="IPR045314">
    <property type="entry name" value="bZIP_plant_GBF1"/>
</dbReference>
<comment type="caution">
    <text evidence="9">The sequence shown here is derived from an EMBL/GenBank/DDBJ whole genome shotgun (WGS) entry which is preliminary data.</text>
</comment>
<dbReference type="PANTHER" id="PTHR46324">
    <property type="entry name" value="BASIC LEUCINE ZIPPER 43-RELATED"/>
    <property type="match status" value="1"/>
</dbReference>
<accession>A0AA88DUF4</accession>